<dbReference type="RefSeq" id="WP_203169003.1">
    <property type="nucleotide sequence ID" value="NZ_JAEVLS010000004.1"/>
</dbReference>
<evidence type="ECO:0000313" key="2">
    <source>
        <dbReference type="Proteomes" id="UP000661077"/>
    </source>
</evidence>
<organism evidence="1 2">
    <name type="scientific">Steroidobacter gossypii</name>
    <dbReference type="NCBI Taxonomy" id="2805490"/>
    <lineage>
        <taxon>Bacteria</taxon>
        <taxon>Pseudomonadati</taxon>
        <taxon>Pseudomonadota</taxon>
        <taxon>Gammaproteobacteria</taxon>
        <taxon>Steroidobacterales</taxon>
        <taxon>Steroidobacteraceae</taxon>
        <taxon>Steroidobacter</taxon>
    </lineage>
</organism>
<dbReference type="InterPro" id="IPR009510">
    <property type="entry name" value="T3SS_K"/>
</dbReference>
<protein>
    <submittedName>
        <fullName evidence="1">SctK family type III secretion system sorting platform protein</fullName>
    </submittedName>
</protein>
<evidence type="ECO:0000313" key="1">
    <source>
        <dbReference type="EMBL" id="MBM0106888.1"/>
    </source>
</evidence>
<sequence length="241" mass="27435">MPPEHASLAPHERRTPWAAITRFNLFPAEYLHDSWREQLTARLGSIEPALSSQPFWIRELSTTLLRERQLHDQFDFDFLERSKRLALLDAPTLHRLCLVLAGLLVRQHLRLLVSRDDASLIQRSLGQDIHKLVLEWRGPMPVPAAPALWPADWRSRLGHSDAWARRGVAIIYSALPPQTLALHGRLRFKFPIGWPEECFSIGSALNHRESNANVVVTALSMIAPECSWLFDENVPITEVAA</sequence>
<dbReference type="Pfam" id="PF06578">
    <property type="entry name" value="YscK"/>
    <property type="match status" value="1"/>
</dbReference>
<dbReference type="Proteomes" id="UP000661077">
    <property type="component" value="Unassembled WGS sequence"/>
</dbReference>
<dbReference type="EMBL" id="JAEVLS010000004">
    <property type="protein sequence ID" value="MBM0106888.1"/>
    <property type="molecule type" value="Genomic_DNA"/>
</dbReference>
<proteinExistence type="predicted"/>
<reference evidence="1 2" key="1">
    <citation type="journal article" date="2021" name="Int. J. Syst. Evol. Microbiol.">
        <title>Steroidobacter gossypii sp. nov., isolated from soil of cotton cropping field.</title>
        <authorList>
            <person name="Huang R."/>
            <person name="Yang S."/>
            <person name="Zhen C."/>
            <person name="Liu W."/>
        </authorList>
    </citation>
    <scope>NUCLEOTIDE SEQUENCE [LARGE SCALE GENOMIC DNA]</scope>
    <source>
        <strain evidence="1 2">S1-65</strain>
    </source>
</reference>
<accession>A0ABS1X102</accession>
<gene>
    <name evidence="1" type="ORF">JM946_19305</name>
</gene>
<comment type="caution">
    <text evidence="1">The sequence shown here is derived from an EMBL/GenBank/DDBJ whole genome shotgun (WGS) entry which is preliminary data.</text>
</comment>
<name>A0ABS1X102_9GAMM</name>
<keyword evidence="2" id="KW-1185">Reference proteome</keyword>